<keyword evidence="1" id="KW-0472">Membrane</keyword>
<keyword evidence="1" id="KW-1133">Transmembrane helix</keyword>
<dbReference type="Proteomes" id="UP000186685">
    <property type="component" value="Unassembled WGS sequence"/>
</dbReference>
<gene>
    <name evidence="2" type="ORF">BHV76_06705</name>
</gene>
<reference evidence="2 3" key="1">
    <citation type="journal article" date="2016" name="Nat. Biotechnol.">
        <title>Measurement of bacterial replication rates in microbial communities.</title>
        <authorList>
            <person name="Brown C.T."/>
            <person name="Olm M.R."/>
            <person name="Thomas B.C."/>
            <person name="Banfield J.F."/>
        </authorList>
    </citation>
    <scope>NUCLEOTIDE SEQUENCE [LARGE SCALE GENOMIC DNA]</scope>
    <source>
        <strain evidence="2">45_130</strain>
    </source>
</reference>
<sequence length="176" mass="19996">MKYLKYINIVVFMFSLISCGDLEPTTIKGNWVSEAVENGLHYIIQINDDDKYALKIMATDSIYTLSSGTWTYKGDTISLYSQKGTGCLIVKQLSMNIMTVQREKDKENIILSRIYNNSNSSDDFGKFSEVLALKGGFWYFLYLAFLGIFGFFIILSIGACLIEVVKWIISKIKKTP</sequence>
<dbReference type="PROSITE" id="PS51257">
    <property type="entry name" value="PROKAR_LIPOPROTEIN"/>
    <property type="match status" value="1"/>
</dbReference>
<proteinExistence type="predicted"/>
<evidence type="ECO:0000313" key="3">
    <source>
        <dbReference type="Proteomes" id="UP000186685"/>
    </source>
</evidence>
<protein>
    <submittedName>
        <fullName evidence="2">Uncharacterized protein</fullName>
    </submittedName>
</protein>
<evidence type="ECO:0000313" key="2">
    <source>
        <dbReference type="EMBL" id="OKZ10162.1"/>
    </source>
</evidence>
<name>A0A854C011_9BACT</name>
<feature type="transmembrane region" description="Helical" evidence="1">
    <location>
        <begin position="137"/>
        <end position="165"/>
    </location>
</feature>
<organism evidence="2 3">
    <name type="scientific">Phocaeicola plebeius</name>
    <dbReference type="NCBI Taxonomy" id="310297"/>
    <lineage>
        <taxon>Bacteria</taxon>
        <taxon>Pseudomonadati</taxon>
        <taxon>Bacteroidota</taxon>
        <taxon>Bacteroidia</taxon>
        <taxon>Bacteroidales</taxon>
        <taxon>Bacteroidaceae</taxon>
        <taxon>Phocaeicola</taxon>
    </lineage>
</organism>
<dbReference type="AlphaFoldDB" id="A0A854C011"/>
<accession>A0A854C011</accession>
<keyword evidence="1" id="KW-0812">Transmembrane</keyword>
<dbReference type="EMBL" id="MNQR01000020">
    <property type="protein sequence ID" value="OKZ10162.1"/>
    <property type="molecule type" value="Genomic_DNA"/>
</dbReference>
<evidence type="ECO:0000256" key="1">
    <source>
        <dbReference type="SAM" id="Phobius"/>
    </source>
</evidence>
<comment type="caution">
    <text evidence="2">The sequence shown here is derived from an EMBL/GenBank/DDBJ whole genome shotgun (WGS) entry which is preliminary data.</text>
</comment>